<dbReference type="GO" id="GO:0006508">
    <property type="term" value="P:proteolysis"/>
    <property type="evidence" value="ECO:0007669"/>
    <property type="project" value="UniProtKB-KW"/>
</dbReference>
<dbReference type="AlphaFoldDB" id="A0A4C1UW33"/>
<gene>
    <name evidence="4" type="primary">modSP</name>
    <name evidence="4" type="ORF">EVAR_76190_1</name>
</gene>
<dbReference type="GO" id="GO:0006974">
    <property type="term" value="P:DNA damage response"/>
    <property type="evidence" value="ECO:0007669"/>
    <property type="project" value="TreeGrafter"/>
</dbReference>
<dbReference type="InterPro" id="IPR042866">
    <property type="entry name" value="SUSD6"/>
</dbReference>
<name>A0A4C1UW33_EUMVA</name>
<feature type="domain" description="Sushi" evidence="3">
    <location>
        <begin position="185"/>
        <end position="249"/>
    </location>
</feature>
<evidence type="ECO:0000313" key="4">
    <source>
        <dbReference type="EMBL" id="GBP30645.1"/>
    </source>
</evidence>
<dbReference type="Gene3D" id="2.40.10.10">
    <property type="entry name" value="Trypsin-like serine proteases"/>
    <property type="match status" value="1"/>
</dbReference>
<keyword evidence="1" id="KW-1015">Disulfide bond</keyword>
<keyword evidence="5" id="KW-1185">Reference proteome</keyword>
<dbReference type="InterPro" id="IPR000436">
    <property type="entry name" value="Sushi_SCR_CCP_dom"/>
</dbReference>
<dbReference type="PANTHER" id="PTHR46839:SF2">
    <property type="entry name" value="SUSHI DOMAIN-CONTAINING PROTEIN 6"/>
    <property type="match status" value="1"/>
</dbReference>
<comment type="caution">
    <text evidence="2">Lacks conserved residue(s) required for the propagation of feature annotation.</text>
</comment>
<dbReference type="PROSITE" id="PS50923">
    <property type="entry name" value="SUSHI"/>
    <property type="match status" value="2"/>
</dbReference>
<sequence>MKLKGKVVVEASKADPSILIGLVLIRANENTAEREEFWADVRDILEKCDRNDRIVTLSRTSKRDGMFRKPVRAVSPFVDGLKTFGNLEDYQFVPVTQKKCVLPRYPENGSYIVINDTKAGPGDAFDDLSLILYTSDEYFALEIVYLTCVRGAWSREIFKRVPRPIVPWNQWINQEASPNTNTNLECCKLPPYPEHGMYVVAGDASAKPGDERASASLEYACHEGYDLIGEEHIRCENGTWYDAAPQCLSATSTAPLEVVPAPRPNSVAVTEVVIVERSPGEEIWSLWQSQFPPLNYRVPTVPKGPVLVRVLPAPPSMRCAESQSCLEKPVVCPVRIAGGALKHRKKRTQNVSDLCELPVHPEHGKYNVLEQFHAGPDDNHTFLQLYYWCEIGYGIVGDAHVNCSDGVWSDELPTCVGGCSLHYKAGISYLCKKWRTLEFSTICDIYKPNGAEVLPVCDTPYYHSSTDLPPMKCVDGNWNYTPACLPGCGIDFSERGISRQVATGQYASGGRTARSRELPWHVGIYNKLYKPYRQICGGSIISAEVVNIKMAYFPRNEEEIEECLLPENSDEEVVSGIEDYPC</sequence>
<organism evidence="4 5">
    <name type="scientific">Eumeta variegata</name>
    <name type="common">Bagworm moth</name>
    <name type="synonym">Eumeta japonica</name>
    <dbReference type="NCBI Taxonomy" id="151549"/>
    <lineage>
        <taxon>Eukaryota</taxon>
        <taxon>Metazoa</taxon>
        <taxon>Ecdysozoa</taxon>
        <taxon>Arthropoda</taxon>
        <taxon>Hexapoda</taxon>
        <taxon>Insecta</taxon>
        <taxon>Pterygota</taxon>
        <taxon>Neoptera</taxon>
        <taxon>Endopterygota</taxon>
        <taxon>Lepidoptera</taxon>
        <taxon>Glossata</taxon>
        <taxon>Ditrysia</taxon>
        <taxon>Tineoidea</taxon>
        <taxon>Psychidae</taxon>
        <taxon>Oiketicinae</taxon>
        <taxon>Eumeta</taxon>
    </lineage>
</organism>
<keyword evidence="4" id="KW-0645">Protease</keyword>
<dbReference type="InterPro" id="IPR043504">
    <property type="entry name" value="Peptidase_S1_PA_chymotrypsin"/>
</dbReference>
<dbReference type="SUPFAM" id="SSF57535">
    <property type="entry name" value="Complement control module/SCR domain"/>
    <property type="match status" value="2"/>
</dbReference>
<dbReference type="Pfam" id="PF00084">
    <property type="entry name" value="Sushi"/>
    <property type="match status" value="1"/>
</dbReference>
<accession>A0A4C1UW33</accession>
<evidence type="ECO:0000256" key="1">
    <source>
        <dbReference type="ARBA" id="ARBA00023157"/>
    </source>
</evidence>
<evidence type="ECO:0000259" key="3">
    <source>
        <dbReference type="PROSITE" id="PS50923"/>
    </source>
</evidence>
<reference evidence="4 5" key="1">
    <citation type="journal article" date="2019" name="Commun. Biol.">
        <title>The bagworm genome reveals a unique fibroin gene that provides high tensile strength.</title>
        <authorList>
            <person name="Kono N."/>
            <person name="Nakamura H."/>
            <person name="Ohtoshi R."/>
            <person name="Tomita M."/>
            <person name="Numata K."/>
            <person name="Arakawa K."/>
        </authorList>
    </citation>
    <scope>NUCLEOTIDE SEQUENCE [LARGE SCALE GENOMIC DNA]</scope>
</reference>
<dbReference type="Proteomes" id="UP000299102">
    <property type="component" value="Unassembled WGS sequence"/>
</dbReference>
<keyword evidence="4" id="KW-0378">Hydrolase</keyword>
<dbReference type="OrthoDB" id="2019384at2759"/>
<dbReference type="PANTHER" id="PTHR46839">
    <property type="entry name" value="SUSHI DOMAIN-CONTAINING PROTEIN 6"/>
    <property type="match status" value="1"/>
</dbReference>
<evidence type="ECO:0000313" key="5">
    <source>
        <dbReference type="Proteomes" id="UP000299102"/>
    </source>
</evidence>
<dbReference type="InterPro" id="IPR009003">
    <property type="entry name" value="Peptidase_S1_PA"/>
</dbReference>
<dbReference type="SUPFAM" id="SSF50494">
    <property type="entry name" value="Trypsin-like serine proteases"/>
    <property type="match status" value="1"/>
</dbReference>
<dbReference type="Gene3D" id="2.10.70.10">
    <property type="entry name" value="Complement Module, domain 1"/>
    <property type="match status" value="2"/>
</dbReference>
<proteinExistence type="predicted"/>
<keyword evidence="2" id="KW-0768">Sushi</keyword>
<comment type="caution">
    <text evidence="4">The sequence shown here is derived from an EMBL/GenBank/DDBJ whole genome shotgun (WGS) entry which is preliminary data.</text>
</comment>
<dbReference type="SMART" id="SM00032">
    <property type="entry name" value="CCP"/>
    <property type="match status" value="2"/>
</dbReference>
<dbReference type="EMBL" id="BGZK01000235">
    <property type="protein sequence ID" value="GBP30645.1"/>
    <property type="molecule type" value="Genomic_DNA"/>
</dbReference>
<dbReference type="GO" id="GO:0008233">
    <property type="term" value="F:peptidase activity"/>
    <property type="evidence" value="ECO:0007669"/>
    <property type="project" value="UniProtKB-KW"/>
</dbReference>
<dbReference type="CDD" id="cd00033">
    <property type="entry name" value="CCP"/>
    <property type="match status" value="2"/>
</dbReference>
<dbReference type="InterPro" id="IPR035976">
    <property type="entry name" value="Sushi/SCR/CCP_sf"/>
</dbReference>
<protein>
    <submittedName>
        <fullName evidence="4">Modular serine protease</fullName>
    </submittedName>
</protein>
<dbReference type="STRING" id="151549.A0A4C1UW33"/>
<evidence type="ECO:0000256" key="2">
    <source>
        <dbReference type="PROSITE-ProRule" id="PRU00302"/>
    </source>
</evidence>
<feature type="domain" description="Sushi" evidence="3">
    <location>
        <begin position="353"/>
        <end position="417"/>
    </location>
</feature>